<evidence type="ECO:0000259" key="3">
    <source>
        <dbReference type="SMART" id="SM00148"/>
    </source>
</evidence>
<reference evidence="4" key="1">
    <citation type="submission" date="2018-05" db="EMBL/GenBank/DDBJ databases">
        <title>Draft genome of Mucuna pruriens seed.</title>
        <authorList>
            <person name="Nnadi N.E."/>
            <person name="Vos R."/>
            <person name="Hasami M.H."/>
            <person name="Devisetty U.K."/>
            <person name="Aguiy J.C."/>
        </authorList>
    </citation>
    <scope>NUCLEOTIDE SEQUENCE [LARGE SCALE GENOMIC DNA]</scope>
    <source>
        <strain evidence="4">JCA_2017</strain>
    </source>
</reference>
<dbReference type="InterPro" id="IPR001192">
    <property type="entry name" value="PI-PLC_fam"/>
</dbReference>
<dbReference type="InterPro" id="IPR011992">
    <property type="entry name" value="EF-hand-dom_pair"/>
</dbReference>
<dbReference type="PANTHER" id="PTHR10336:SF105">
    <property type="entry name" value="PHOSPHOINOSITIDE PHOSPHOLIPASE C 1"/>
    <property type="match status" value="1"/>
</dbReference>
<dbReference type="SUPFAM" id="SSF51695">
    <property type="entry name" value="PLC-like phosphodiesterases"/>
    <property type="match status" value="1"/>
</dbReference>
<name>A0A371E778_MUCPR</name>
<dbReference type="Proteomes" id="UP000257109">
    <property type="component" value="Unassembled WGS sequence"/>
</dbReference>
<keyword evidence="2" id="KW-0378">Hydrolase</keyword>
<dbReference type="EMBL" id="QJKJ01015856">
    <property type="protein sequence ID" value="RDX61863.1"/>
    <property type="molecule type" value="Genomic_DNA"/>
</dbReference>
<organism evidence="4 5">
    <name type="scientific">Mucuna pruriens</name>
    <name type="common">Velvet bean</name>
    <name type="synonym">Dolichos pruriens</name>
    <dbReference type="NCBI Taxonomy" id="157652"/>
    <lineage>
        <taxon>Eukaryota</taxon>
        <taxon>Viridiplantae</taxon>
        <taxon>Streptophyta</taxon>
        <taxon>Embryophyta</taxon>
        <taxon>Tracheophyta</taxon>
        <taxon>Spermatophyta</taxon>
        <taxon>Magnoliopsida</taxon>
        <taxon>eudicotyledons</taxon>
        <taxon>Gunneridae</taxon>
        <taxon>Pentapetalae</taxon>
        <taxon>rosids</taxon>
        <taxon>fabids</taxon>
        <taxon>Fabales</taxon>
        <taxon>Fabaceae</taxon>
        <taxon>Papilionoideae</taxon>
        <taxon>50 kb inversion clade</taxon>
        <taxon>NPAAA clade</taxon>
        <taxon>indigoferoid/millettioid clade</taxon>
        <taxon>Phaseoleae</taxon>
        <taxon>Mucuna</taxon>
    </lineage>
</organism>
<dbReference type="GO" id="GO:0048015">
    <property type="term" value="P:phosphatidylinositol-mediated signaling"/>
    <property type="evidence" value="ECO:0007669"/>
    <property type="project" value="TreeGrafter"/>
</dbReference>
<comment type="caution">
    <text evidence="4">The sequence shown here is derived from an EMBL/GenBank/DDBJ whole genome shotgun (WGS) entry which is preliminary data.</text>
</comment>
<dbReference type="InterPro" id="IPR017946">
    <property type="entry name" value="PLC-like_Pdiesterase_TIM-brl"/>
</dbReference>
<dbReference type="PROSITE" id="PS50007">
    <property type="entry name" value="PIPLC_X_DOMAIN"/>
    <property type="match status" value="1"/>
</dbReference>
<dbReference type="OrthoDB" id="269822at2759"/>
<feature type="domain" description="Phosphatidylinositol-specific phospholipase C X" evidence="3">
    <location>
        <begin position="117"/>
        <end position="184"/>
    </location>
</feature>
<dbReference type="GO" id="GO:0051209">
    <property type="term" value="P:release of sequestered calcium ion into cytosol"/>
    <property type="evidence" value="ECO:0007669"/>
    <property type="project" value="TreeGrafter"/>
</dbReference>
<dbReference type="EC" id="3.1.4.11" evidence="2"/>
<dbReference type="GO" id="GO:0016042">
    <property type="term" value="P:lipid catabolic process"/>
    <property type="evidence" value="ECO:0007669"/>
    <property type="project" value="UniProtKB-KW"/>
</dbReference>
<comment type="catalytic activity">
    <reaction evidence="2">
        <text>a 1,2-diacyl-sn-glycero-3-phospho-(1D-myo-inositol-4,5-bisphosphate) + H2O = 1D-myo-inositol 1,4,5-trisphosphate + a 1,2-diacyl-sn-glycerol + H(+)</text>
        <dbReference type="Rhea" id="RHEA:33179"/>
        <dbReference type="ChEBI" id="CHEBI:15377"/>
        <dbReference type="ChEBI" id="CHEBI:15378"/>
        <dbReference type="ChEBI" id="CHEBI:17815"/>
        <dbReference type="ChEBI" id="CHEBI:58456"/>
        <dbReference type="ChEBI" id="CHEBI:203600"/>
        <dbReference type="EC" id="3.1.4.11"/>
    </reaction>
</comment>
<dbReference type="GO" id="GO:0004435">
    <property type="term" value="F:phosphatidylinositol-4,5-bisphosphate phospholipase C activity"/>
    <property type="evidence" value="ECO:0007669"/>
    <property type="project" value="UniProtKB-EC"/>
</dbReference>
<dbReference type="AlphaFoldDB" id="A0A371E778"/>
<dbReference type="InterPro" id="IPR000909">
    <property type="entry name" value="PLipase_C_PInositol-sp_X_dom"/>
</dbReference>
<keyword evidence="2" id="KW-0442">Lipid degradation</keyword>
<evidence type="ECO:0000313" key="4">
    <source>
        <dbReference type="EMBL" id="RDX61863.1"/>
    </source>
</evidence>
<dbReference type="GO" id="GO:0005886">
    <property type="term" value="C:plasma membrane"/>
    <property type="evidence" value="ECO:0007669"/>
    <property type="project" value="UniProtKB-SubCell"/>
</dbReference>
<dbReference type="PANTHER" id="PTHR10336">
    <property type="entry name" value="PHOSPHOINOSITIDE-SPECIFIC PHOSPHOLIPASE C FAMILY PROTEIN"/>
    <property type="match status" value="1"/>
</dbReference>
<dbReference type="Gene3D" id="1.10.238.10">
    <property type="entry name" value="EF-hand"/>
    <property type="match status" value="1"/>
</dbReference>
<evidence type="ECO:0000256" key="1">
    <source>
        <dbReference type="ARBA" id="ARBA00004202"/>
    </source>
</evidence>
<protein>
    <recommendedName>
        <fullName evidence="2">Phosphoinositide phospholipase C</fullName>
        <ecNumber evidence="2">3.1.4.11</ecNumber>
    </recommendedName>
</protein>
<dbReference type="PRINTS" id="PR00390">
    <property type="entry name" value="PHPHLIPASEC"/>
</dbReference>
<dbReference type="SUPFAM" id="SSF47473">
    <property type="entry name" value="EF-hand"/>
    <property type="match status" value="1"/>
</dbReference>
<dbReference type="InterPro" id="IPR015359">
    <property type="entry name" value="PLC_EF-hand-like"/>
</dbReference>
<gene>
    <name evidence="4" type="primary">PLC1</name>
    <name evidence="4" type="ORF">CR513_59866</name>
</gene>
<evidence type="ECO:0000313" key="5">
    <source>
        <dbReference type="Proteomes" id="UP000257109"/>
    </source>
</evidence>
<feature type="non-terminal residue" evidence="4">
    <location>
        <position position="1"/>
    </location>
</feature>
<evidence type="ECO:0000256" key="2">
    <source>
        <dbReference type="RuleBase" id="RU361133"/>
    </source>
</evidence>
<proteinExistence type="predicted"/>
<keyword evidence="5" id="KW-1185">Reference proteome</keyword>
<dbReference type="Pfam" id="PF00388">
    <property type="entry name" value="PI-PLC-X"/>
    <property type="match status" value="1"/>
</dbReference>
<dbReference type="STRING" id="157652.A0A371E778"/>
<comment type="subcellular location">
    <subcellularLocation>
        <location evidence="1">Cell membrane</location>
        <topology evidence="1">Peripheral membrane protein</topology>
    </subcellularLocation>
</comment>
<sequence>MATTTRNNSRSIMSKQHFKVCFCFWRIFRLNVAEPPEEINIIFDEYSHNGIMSLDDLINFLVNFQGEKEGDATNKHAQTIFDSLKHLNIFQRRGLPVEAFFRYLLSDLNGPLAEVKHDMNCPLAHYFLYTGHNSYLTGNQVSSASSTSAIIKALKKGVRVIELDLWPNSRGTDVLVHHGGWRDT</sequence>
<dbReference type="SMART" id="SM00148">
    <property type="entry name" value="PLCXc"/>
    <property type="match status" value="1"/>
</dbReference>
<dbReference type="Pfam" id="PF09279">
    <property type="entry name" value="EF-hand_like"/>
    <property type="match status" value="1"/>
</dbReference>
<keyword evidence="2" id="KW-0443">Lipid metabolism</keyword>
<accession>A0A371E778</accession>
<dbReference type="Gene3D" id="3.20.20.190">
    <property type="entry name" value="Phosphatidylinositol (PI) phosphodiesterase"/>
    <property type="match status" value="1"/>
</dbReference>